<evidence type="ECO:0000256" key="1">
    <source>
        <dbReference type="SAM" id="MobiDB-lite"/>
    </source>
</evidence>
<protein>
    <submittedName>
        <fullName evidence="2">Uncharacterized protein</fullName>
    </submittedName>
</protein>
<evidence type="ECO:0000313" key="3">
    <source>
        <dbReference type="Proteomes" id="UP000039865"/>
    </source>
</evidence>
<gene>
    <name evidence="2" type="primary">Contig16653.g17736</name>
    <name evidence="2" type="ORF">STYLEM_12034</name>
</gene>
<accession>A0A078AKU6</accession>
<proteinExistence type="predicted"/>
<dbReference type="EMBL" id="CCKQ01011434">
    <property type="protein sequence ID" value="CDW82995.1"/>
    <property type="molecule type" value="Genomic_DNA"/>
</dbReference>
<dbReference type="InParanoid" id="A0A078AKU6"/>
<dbReference type="Proteomes" id="UP000039865">
    <property type="component" value="Unassembled WGS sequence"/>
</dbReference>
<name>A0A078AKU6_STYLE</name>
<sequence>MFTSSDDSDVQDKKEVFSMFAKQHESTKRRFSTARMTLQYSSYSYDPDSDSSSSKSEPPSNKSPSNEHSHQFSEYQQIKELFSDNQNNKLKMLGERLNAKISQLQNLNSNKKSKRLVIGNRFSPKNESKLHQHQFRKQLNLSLDEMELASDHEDQSQGSVLMIDTNTYRKQLDSDIELQDQKQEVRLTDKKVKKFKTQSERLKMDVVYKFLFRKIKKVILKSFYDSCKLGQSSSRKQKQNIRKDKTTKLKEQMIKFLEQSWIQEPTKDVLCCLGLMLYPNFNTKNFKFLSEAGLYPGMELKEEVCIAFSKIYRENNKKIRDTLFNHKFFREFVWPLFIKEVPSFDDVINAGEYKKYKNSVDHMFYQLDKVYDLVFPFKPNFFKEVMVEQKQDNPEEGQIGMEN</sequence>
<reference evidence="2 3" key="1">
    <citation type="submission" date="2014-06" db="EMBL/GenBank/DDBJ databases">
        <authorList>
            <person name="Swart Estienne"/>
        </authorList>
    </citation>
    <scope>NUCLEOTIDE SEQUENCE [LARGE SCALE GENOMIC DNA]</scope>
    <source>
        <strain evidence="2 3">130c</strain>
    </source>
</reference>
<dbReference type="AlphaFoldDB" id="A0A078AKU6"/>
<feature type="compositionally biased region" description="Low complexity" evidence="1">
    <location>
        <begin position="42"/>
        <end position="64"/>
    </location>
</feature>
<evidence type="ECO:0000313" key="2">
    <source>
        <dbReference type="EMBL" id="CDW82995.1"/>
    </source>
</evidence>
<feature type="region of interest" description="Disordered" evidence="1">
    <location>
        <begin position="42"/>
        <end position="73"/>
    </location>
</feature>
<keyword evidence="3" id="KW-1185">Reference proteome</keyword>
<organism evidence="2 3">
    <name type="scientific">Stylonychia lemnae</name>
    <name type="common">Ciliate</name>
    <dbReference type="NCBI Taxonomy" id="5949"/>
    <lineage>
        <taxon>Eukaryota</taxon>
        <taxon>Sar</taxon>
        <taxon>Alveolata</taxon>
        <taxon>Ciliophora</taxon>
        <taxon>Intramacronucleata</taxon>
        <taxon>Spirotrichea</taxon>
        <taxon>Stichotrichia</taxon>
        <taxon>Sporadotrichida</taxon>
        <taxon>Oxytrichidae</taxon>
        <taxon>Stylonychinae</taxon>
        <taxon>Stylonychia</taxon>
    </lineage>
</organism>